<dbReference type="Pfam" id="PF00005">
    <property type="entry name" value="ABC_tran"/>
    <property type="match status" value="1"/>
</dbReference>
<evidence type="ECO:0000256" key="6">
    <source>
        <dbReference type="ARBA" id="ARBA00022967"/>
    </source>
</evidence>
<dbReference type="InterPro" id="IPR003439">
    <property type="entry name" value="ABC_transporter-like_ATP-bd"/>
</dbReference>
<evidence type="ECO:0000313" key="10">
    <source>
        <dbReference type="Proteomes" id="UP000504752"/>
    </source>
</evidence>
<keyword evidence="5 9" id="KW-0067">ATP-binding</keyword>
<keyword evidence="10" id="KW-1185">Reference proteome</keyword>
<evidence type="ECO:0000256" key="5">
    <source>
        <dbReference type="ARBA" id="ARBA00022840"/>
    </source>
</evidence>
<reference evidence="9 10" key="1">
    <citation type="submission" date="2020-05" db="EMBL/GenBank/DDBJ databases">
        <title>Actinomyces sp. zg-325.</title>
        <authorList>
            <person name="Yang C."/>
        </authorList>
    </citation>
    <scope>NUCLEOTIDE SEQUENCE [LARGE SCALE GENOMIC DNA]</scope>
    <source>
        <strain evidence="10">zg-325</strain>
    </source>
</reference>
<dbReference type="AlphaFoldDB" id="A0A6M8AYM0"/>
<dbReference type="PANTHER" id="PTHR42781">
    <property type="entry name" value="SPERMIDINE/PUTRESCINE IMPORT ATP-BINDING PROTEIN POTA"/>
    <property type="match status" value="1"/>
</dbReference>
<feature type="domain" description="ABC transporter" evidence="8">
    <location>
        <begin position="5"/>
        <end position="239"/>
    </location>
</feature>
<keyword evidence="2" id="KW-1003">Cell membrane</keyword>
<evidence type="ECO:0000259" key="8">
    <source>
        <dbReference type="PROSITE" id="PS50893"/>
    </source>
</evidence>
<keyword evidence="6" id="KW-1278">Translocase</keyword>
<keyword evidence="7" id="KW-0472">Membrane</keyword>
<dbReference type="GO" id="GO:0005524">
    <property type="term" value="F:ATP binding"/>
    <property type="evidence" value="ECO:0007669"/>
    <property type="project" value="UniProtKB-KW"/>
</dbReference>
<evidence type="ECO:0000313" key="9">
    <source>
        <dbReference type="EMBL" id="QKD78928.1"/>
    </source>
</evidence>
<sequence length="370" mass="37348">MRDGLSIDGLRVVYPGGRGAGPVVAVDGVGLGIPSGRITALLGASGSGKSSLLRAVAGLEPVAAGTIRWDGRDVVATPVHKRGFGLMFQEGQLFPFRDVAGNVGYGLTGMTRAQRARRVAEMLELVGLPGYAARPITTLSGGQAQRVALARALAPRPRLLLLDEPLSALDRALREQLAGDLRAILTEQGTTALYVTHDQDEAMTVADEVGVMEAGRLSRLAAPEALWADPGSVGVAAFLGFSPILVREEAEALGWGSLLDAGRPGARAGGGAGVGLALAPGALSIVGPQEGAPGADGTGGRGCAELPGASGTVLARRVRRGGVEVDVSLDVPGGRAVVAAGVSGGDGAANGVGERVRLGLDASRTAIIEF</sequence>
<gene>
    <name evidence="9" type="ORF">HPC72_00405</name>
</gene>
<evidence type="ECO:0000256" key="3">
    <source>
        <dbReference type="ARBA" id="ARBA00022519"/>
    </source>
</evidence>
<protein>
    <submittedName>
        <fullName evidence="9">ABC transporter ATP-binding protein</fullName>
    </submittedName>
</protein>
<accession>A0A6M8AYM0</accession>
<dbReference type="Proteomes" id="UP000504752">
    <property type="component" value="Chromosome"/>
</dbReference>
<dbReference type="PROSITE" id="PS00211">
    <property type="entry name" value="ABC_TRANSPORTER_1"/>
    <property type="match status" value="1"/>
</dbReference>
<dbReference type="InterPro" id="IPR003593">
    <property type="entry name" value="AAA+_ATPase"/>
</dbReference>
<dbReference type="PANTHER" id="PTHR42781:SF5">
    <property type="entry name" value="PUTRESCINE TRANSPORT ATP-BINDING PROTEIN POTG"/>
    <property type="match status" value="1"/>
</dbReference>
<dbReference type="InterPro" id="IPR027417">
    <property type="entry name" value="P-loop_NTPase"/>
</dbReference>
<dbReference type="InterPro" id="IPR050093">
    <property type="entry name" value="ABC_SmlMolc_Importer"/>
</dbReference>
<dbReference type="InterPro" id="IPR017871">
    <property type="entry name" value="ABC_transporter-like_CS"/>
</dbReference>
<keyword evidence="1" id="KW-0813">Transport</keyword>
<proteinExistence type="predicted"/>
<dbReference type="RefSeq" id="WP_175993981.1">
    <property type="nucleotide sequence ID" value="NZ_CP053642.1"/>
</dbReference>
<dbReference type="SUPFAM" id="SSF52540">
    <property type="entry name" value="P-loop containing nucleoside triphosphate hydrolases"/>
    <property type="match status" value="1"/>
</dbReference>
<evidence type="ECO:0000256" key="7">
    <source>
        <dbReference type="ARBA" id="ARBA00023136"/>
    </source>
</evidence>
<dbReference type="KEGG" id="amam:HPC72_00405"/>
<dbReference type="EMBL" id="CP053642">
    <property type="protein sequence ID" value="QKD78928.1"/>
    <property type="molecule type" value="Genomic_DNA"/>
</dbReference>
<keyword evidence="4" id="KW-0547">Nucleotide-binding</keyword>
<keyword evidence="3" id="KW-0997">Cell inner membrane</keyword>
<name>A0A6M8AYM0_9ACTO</name>
<dbReference type="PROSITE" id="PS50893">
    <property type="entry name" value="ABC_TRANSPORTER_2"/>
    <property type="match status" value="1"/>
</dbReference>
<dbReference type="GO" id="GO:0016887">
    <property type="term" value="F:ATP hydrolysis activity"/>
    <property type="evidence" value="ECO:0007669"/>
    <property type="project" value="InterPro"/>
</dbReference>
<evidence type="ECO:0000256" key="1">
    <source>
        <dbReference type="ARBA" id="ARBA00022448"/>
    </source>
</evidence>
<evidence type="ECO:0000256" key="4">
    <source>
        <dbReference type="ARBA" id="ARBA00022741"/>
    </source>
</evidence>
<dbReference type="SMART" id="SM00382">
    <property type="entry name" value="AAA"/>
    <property type="match status" value="1"/>
</dbReference>
<evidence type="ECO:0000256" key="2">
    <source>
        <dbReference type="ARBA" id="ARBA00022475"/>
    </source>
</evidence>
<dbReference type="Gene3D" id="3.40.50.300">
    <property type="entry name" value="P-loop containing nucleotide triphosphate hydrolases"/>
    <property type="match status" value="1"/>
</dbReference>
<organism evidence="9 10">
    <name type="scientific">Actinomyces marmotae</name>
    <dbReference type="NCBI Taxonomy" id="2737173"/>
    <lineage>
        <taxon>Bacteria</taxon>
        <taxon>Bacillati</taxon>
        <taxon>Actinomycetota</taxon>
        <taxon>Actinomycetes</taxon>
        <taxon>Actinomycetales</taxon>
        <taxon>Actinomycetaceae</taxon>
        <taxon>Actinomyces</taxon>
    </lineage>
</organism>